<keyword evidence="16" id="KW-0234">DNA repair</keyword>
<dbReference type="AlphaFoldDB" id="A0A1I5MY38"/>
<dbReference type="NCBIfam" id="TIGR02778">
    <property type="entry name" value="ligD_pol"/>
    <property type="match status" value="1"/>
</dbReference>
<evidence type="ECO:0000256" key="5">
    <source>
        <dbReference type="ARBA" id="ARBA00022695"/>
    </source>
</evidence>
<dbReference type="Pfam" id="PF21686">
    <property type="entry name" value="LigD_Prim-Pol"/>
    <property type="match status" value="1"/>
</dbReference>
<protein>
    <recommendedName>
        <fullName evidence="2">DNA ligase (ATP)</fullName>
        <ecNumber evidence="2">6.5.1.1</ecNumber>
    </recommendedName>
    <alternativeName>
        <fullName evidence="19">NHEJ DNA polymerase</fullName>
    </alternativeName>
</protein>
<dbReference type="InterPro" id="IPR012310">
    <property type="entry name" value="DNA_ligase_ATP-dep_cent"/>
</dbReference>
<dbReference type="Proteomes" id="UP000199356">
    <property type="component" value="Unassembled WGS sequence"/>
</dbReference>
<dbReference type="InterPro" id="IPR014146">
    <property type="entry name" value="LigD_ligase_dom"/>
</dbReference>
<evidence type="ECO:0000256" key="13">
    <source>
        <dbReference type="ARBA" id="ARBA00022932"/>
    </source>
</evidence>
<dbReference type="PANTHER" id="PTHR42705">
    <property type="entry name" value="BIFUNCTIONAL NON-HOMOLOGOUS END JOINING PROTEIN LIGD"/>
    <property type="match status" value="1"/>
</dbReference>
<evidence type="ECO:0000259" key="21">
    <source>
        <dbReference type="PROSITE" id="PS50160"/>
    </source>
</evidence>
<evidence type="ECO:0000256" key="17">
    <source>
        <dbReference type="ARBA" id="ARBA00023211"/>
    </source>
</evidence>
<dbReference type="CDD" id="cd07971">
    <property type="entry name" value="OBF_DNA_ligase_LigD"/>
    <property type="match status" value="1"/>
</dbReference>
<dbReference type="Gene3D" id="3.30.470.30">
    <property type="entry name" value="DNA ligase/mRNA capping enzyme"/>
    <property type="match status" value="1"/>
</dbReference>
<keyword evidence="11" id="KW-0269">Exonuclease</keyword>
<keyword evidence="7" id="KW-0479">Metal-binding</keyword>
<evidence type="ECO:0000256" key="9">
    <source>
        <dbReference type="ARBA" id="ARBA00022763"/>
    </source>
</evidence>
<keyword evidence="4" id="KW-0808">Transferase</keyword>
<dbReference type="Pfam" id="PF01068">
    <property type="entry name" value="DNA_ligase_A_M"/>
    <property type="match status" value="1"/>
</dbReference>
<dbReference type="GO" id="GO:0003677">
    <property type="term" value="F:DNA binding"/>
    <property type="evidence" value="ECO:0007669"/>
    <property type="project" value="UniProtKB-KW"/>
</dbReference>
<reference evidence="22 23" key="1">
    <citation type="submission" date="2016-10" db="EMBL/GenBank/DDBJ databases">
        <authorList>
            <person name="de Groot N.N."/>
        </authorList>
    </citation>
    <scope>NUCLEOTIDE SEQUENCE [LARGE SCALE GENOMIC DNA]</scope>
    <source>
        <strain evidence="22 23">DSM 19547</strain>
    </source>
</reference>
<evidence type="ECO:0000256" key="15">
    <source>
        <dbReference type="ARBA" id="ARBA00023172"/>
    </source>
</evidence>
<dbReference type="InterPro" id="IPR012309">
    <property type="entry name" value="DNA_ligase_ATP-dep_C"/>
</dbReference>
<keyword evidence="14" id="KW-0238">DNA-binding</keyword>
<dbReference type="GO" id="GO:0006310">
    <property type="term" value="P:DNA recombination"/>
    <property type="evidence" value="ECO:0007669"/>
    <property type="project" value="UniProtKB-KW"/>
</dbReference>
<dbReference type="SUPFAM" id="SSF50249">
    <property type="entry name" value="Nucleic acid-binding proteins"/>
    <property type="match status" value="1"/>
</dbReference>
<dbReference type="RefSeq" id="WP_093418722.1">
    <property type="nucleotide sequence ID" value="NZ_FOXA01000003.1"/>
</dbReference>
<evidence type="ECO:0000256" key="7">
    <source>
        <dbReference type="ARBA" id="ARBA00022723"/>
    </source>
</evidence>
<keyword evidence="6" id="KW-0540">Nuclease</keyword>
<keyword evidence="12" id="KW-0067">ATP-binding</keyword>
<dbReference type="InterPro" id="IPR012340">
    <property type="entry name" value="NA-bd_OB-fold"/>
</dbReference>
<keyword evidence="18" id="KW-0511">Multifunctional enzyme</keyword>
<keyword evidence="3 22" id="KW-0436">Ligase</keyword>
<evidence type="ECO:0000256" key="6">
    <source>
        <dbReference type="ARBA" id="ARBA00022722"/>
    </source>
</evidence>
<sequence length="816" mass="89816">MAELETYRAKRNFDVTPEPEAKVVEAGGDRLSFCVQKHAARRLHYDFRLEHEGVLLSWAVTKGPSVDPADKRLAVRTEDHPLDYGDFEGVIPEGNYGAGTVMLWDQGWWEPLHDIDDGLKKGKLHFRLHGARMEGGWALVRMRGSRKGDAKRENWLLIKESDDVADDRGELLLNKFKRSVSTGRKMDEIAKGVEAVPEPVEHAEPLPRFRKVQLATLRDEPPEGEAWRHEAKFDGYRCLMAVGKGGVRLYTRNGKDWSDRFGALCQAADALPCDAALIDGEVIAGDGGGDFSALQAALKEGGDLTFYAFDCLHLDGNDLADRPLTERREALEGVLDKVPPRGAIRLSPFIEGSGADVLDAMCRAGGEGIVSKRADAKYRAGRGTSWIKTKCVRRAEFVIGGWTESDKVGRPFSSLILGSYEGGQLVYRGRVGTGFDEDDFDTLSKTFKKNARKAPPFDDLPAEAKRKAQWVKPRLVAEVQYAEFTADGMIRHGVFLGLREDKPAMTVSAKAEEAEGKDLKLRGVRISSPDRVVYPNADLTKGDVARHYDAVAERFLEHAGHRPVSLVRCPDGTQKQCFFQKHAGKGFPDSVGRVAVEESSGDKEDYIYFASPEAVLGAAQMGAIEFHIWGSANDKLDRPDRMVFDLDPDEGLGFEDVKAAAQETRAALEGLGLPATPMVTGGKGVHVIVPLRRIAGWDTVKGFSQTFATVMAQKNPERYVATMSKAKRKGRIFIDWLRNQRGATAVAPYSLRARTGAPVAVPVTWDELAKLKAANLFTPKDMKKRLTQPCPLLECGKSARGIGKEVVGALGDWAED</sequence>
<evidence type="ECO:0000256" key="3">
    <source>
        <dbReference type="ARBA" id="ARBA00022598"/>
    </source>
</evidence>
<dbReference type="Pfam" id="PF13298">
    <property type="entry name" value="LigD_N"/>
    <property type="match status" value="1"/>
</dbReference>
<keyword evidence="10" id="KW-0378">Hydrolase</keyword>
<dbReference type="InterPro" id="IPR052171">
    <property type="entry name" value="NHEJ_LigD"/>
</dbReference>
<dbReference type="PANTHER" id="PTHR42705:SF2">
    <property type="entry name" value="BIFUNCTIONAL NON-HOMOLOGOUS END JOINING PROTEIN LIGD"/>
    <property type="match status" value="1"/>
</dbReference>
<name>A0A1I5MY38_9RHOB</name>
<evidence type="ECO:0000256" key="1">
    <source>
        <dbReference type="ARBA" id="ARBA00001936"/>
    </source>
</evidence>
<proteinExistence type="predicted"/>
<organism evidence="22 23">
    <name type="scientific">Tranquillimonas alkanivorans</name>
    <dbReference type="NCBI Taxonomy" id="441119"/>
    <lineage>
        <taxon>Bacteria</taxon>
        <taxon>Pseudomonadati</taxon>
        <taxon>Pseudomonadota</taxon>
        <taxon>Alphaproteobacteria</taxon>
        <taxon>Rhodobacterales</taxon>
        <taxon>Roseobacteraceae</taxon>
        <taxon>Tranquillimonas</taxon>
    </lineage>
</organism>
<dbReference type="EMBL" id="FOXA01000003">
    <property type="protein sequence ID" value="SFP14448.1"/>
    <property type="molecule type" value="Genomic_DNA"/>
</dbReference>
<dbReference type="STRING" id="441119.SAMN04488047_1035"/>
<dbReference type="Pfam" id="PF04679">
    <property type="entry name" value="DNA_ligase_A_C"/>
    <property type="match status" value="1"/>
</dbReference>
<accession>A0A1I5MY38</accession>
<evidence type="ECO:0000256" key="14">
    <source>
        <dbReference type="ARBA" id="ARBA00023125"/>
    </source>
</evidence>
<dbReference type="NCBIfam" id="TIGR02777">
    <property type="entry name" value="LigD_PE_dom"/>
    <property type="match status" value="1"/>
</dbReference>
<dbReference type="GO" id="GO:0004527">
    <property type="term" value="F:exonuclease activity"/>
    <property type="evidence" value="ECO:0007669"/>
    <property type="project" value="UniProtKB-KW"/>
</dbReference>
<dbReference type="NCBIfam" id="TIGR02776">
    <property type="entry name" value="NHEJ_ligase_prk"/>
    <property type="match status" value="1"/>
</dbReference>
<dbReference type="GO" id="GO:0003910">
    <property type="term" value="F:DNA ligase (ATP) activity"/>
    <property type="evidence" value="ECO:0007669"/>
    <property type="project" value="UniProtKB-EC"/>
</dbReference>
<dbReference type="SUPFAM" id="SSF56091">
    <property type="entry name" value="DNA ligase/mRNA capping enzyme, catalytic domain"/>
    <property type="match status" value="1"/>
</dbReference>
<evidence type="ECO:0000256" key="4">
    <source>
        <dbReference type="ARBA" id="ARBA00022679"/>
    </source>
</evidence>
<evidence type="ECO:0000256" key="20">
    <source>
        <dbReference type="ARBA" id="ARBA00034003"/>
    </source>
</evidence>
<evidence type="ECO:0000256" key="10">
    <source>
        <dbReference type="ARBA" id="ARBA00022801"/>
    </source>
</evidence>
<dbReference type="InterPro" id="IPR014143">
    <property type="entry name" value="NHEJ_ligase_prk"/>
</dbReference>
<dbReference type="CDD" id="cd07906">
    <property type="entry name" value="Adenylation_DNA_ligase_LigD_LigC"/>
    <property type="match status" value="1"/>
</dbReference>
<evidence type="ECO:0000256" key="12">
    <source>
        <dbReference type="ARBA" id="ARBA00022840"/>
    </source>
</evidence>
<dbReference type="Gene3D" id="2.40.50.140">
    <property type="entry name" value="Nucleic acid-binding proteins"/>
    <property type="match status" value="1"/>
</dbReference>
<dbReference type="NCBIfam" id="TIGR02779">
    <property type="entry name" value="NHEJ_ligase_lig"/>
    <property type="match status" value="1"/>
</dbReference>
<evidence type="ECO:0000256" key="2">
    <source>
        <dbReference type="ARBA" id="ARBA00012727"/>
    </source>
</evidence>
<dbReference type="PROSITE" id="PS50160">
    <property type="entry name" value="DNA_LIGASE_A3"/>
    <property type="match status" value="1"/>
</dbReference>
<keyword evidence="8" id="KW-0547">Nucleotide-binding</keyword>
<evidence type="ECO:0000313" key="22">
    <source>
        <dbReference type="EMBL" id="SFP14448.1"/>
    </source>
</evidence>
<dbReference type="GO" id="GO:0006281">
    <property type="term" value="P:DNA repair"/>
    <property type="evidence" value="ECO:0007669"/>
    <property type="project" value="UniProtKB-KW"/>
</dbReference>
<evidence type="ECO:0000256" key="8">
    <source>
        <dbReference type="ARBA" id="ARBA00022741"/>
    </source>
</evidence>
<dbReference type="GO" id="GO:0046872">
    <property type="term" value="F:metal ion binding"/>
    <property type="evidence" value="ECO:0007669"/>
    <property type="project" value="UniProtKB-KW"/>
</dbReference>
<feature type="domain" description="ATP-dependent DNA ligase family profile" evidence="21">
    <location>
        <begin position="297"/>
        <end position="432"/>
    </location>
</feature>
<dbReference type="InterPro" id="IPR014145">
    <property type="entry name" value="LigD_pol_dom"/>
</dbReference>
<dbReference type="CDD" id="cd04862">
    <property type="entry name" value="PaeLigD_Pol_like"/>
    <property type="match status" value="1"/>
</dbReference>
<comment type="cofactor">
    <cofactor evidence="1">
        <name>Mn(2+)</name>
        <dbReference type="ChEBI" id="CHEBI:29035"/>
    </cofactor>
</comment>
<keyword evidence="15" id="KW-0233">DNA recombination</keyword>
<keyword evidence="23" id="KW-1185">Reference proteome</keyword>
<evidence type="ECO:0000256" key="11">
    <source>
        <dbReference type="ARBA" id="ARBA00022839"/>
    </source>
</evidence>
<keyword evidence="17" id="KW-0464">Manganese</keyword>
<dbReference type="EC" id="6.5.1.1" evidence="2"/>
<evidence type="ECO:0000256" key="18">
    <source>
        <dbReference type="ARBA" id="ARBA00023268"/>
    </source>
</evidence>
<keyword evidence="13" id="KW-0239">DNA-directed DNA polymerase</keyword>
<dbReference type="Gene3D" id="3.90.920.10">
    <property type="entry name" value="DNA primase, PRIM domain"/>
    <property type="match status" value="1"/>
</dbReference>
<dbReference type="GO" id="GO:0005524">
    <property type="term" value="F:ATP binding"/>
    <property type="evidence" value="ECO:0007669"/>
    <property type="project" value="UniProtKB-KW"/>
</dbReference>
<comment type="catalytic activity">
    <reaction evidence="20">
        <text>ATP + (deoxyribonucleotide)n-3'-hydroxyl + 5'-phospho-(deoxyribonucleotide)m = (deoxyribonucleotide)n+m + AMP + diphosphate.</text>
        <dbReference type="EC" id="6.5.1.1"/>
    </reaction>
</comment>
<evidence type="ECO:0000313" key="23">
    <source>
        <dbReference type="Proteomes" id="UP000199356"/>
    </source>
</evidence>
<keyword evidence="5" id="KW-0548">Nucleotidyltransferase</keyword>
<keyword evidence="9" id="KW-0227">DNA damage</keyword>
<dbReference type="OrthoDB" id="9802472at2"/>
<dbReference type="InterPro" id="IPR014144">
    <property type="entry name" value="LigD_PE_domain"/>
</dbReference>
<evidence type="ECO:0000256" key="16">
    <source>
        <dbReference type="ARBA" id="ARBA00023204"/>
    </source>
</evidence>
<gene>
    <name evidence="22" type="ORF">SAMN04488047_1035</name>
</gene>
<dbReference type="Gene3D" id="3.30.1490.70">
    <property type="match status" value="1"/>
</dbReference>
<dbReference type="GO" id="GO:0003887">
    <property type="term" value="F:DNA-directed DNA polymerase activity"/>
    <property type="evidence" value="ECO:0007669"/>
    <property type="project" value="UniProtKB-KW"/>
</dbReference>
<dbReference type="InterPro" id="IPR033651">
    <property type="entry name" value="PaeLigD_Pol-like"/>
</dbReference>
<evidence type="ECO:0000256" key="19">
    <source>
        <dbReference type="ARBA" id="ARBA00029943"/>
    </source>
</evidence>